<dbReference type="Proteomes" id="UP001519332">
    <property type="component" value="Unassembled WGS sequence"/>
</dbReference>
<evidence type="ECO:0008006" key="4">
    <source>
        <dbReference type="Google" id="ProtNLM"/>
    </source>
</evidence>
<gene>
    <name evidence="2" type="ORF">JOF56_006750</name>
</gene>
<evidence type="ECO:0000313" key="2">
    <source>
        <dbReference type="EMBL" id="MBP2326365.1"/>
    </source>
</evidence>
<evidence type="ECO:0000256" key="1">
    <source>
        <dbReference type="SAM" id="Phobius"/>
    </source>
</evidence>
<proteinExistence type="predicted"/>
<name>A0ABS4TPN8_9PSEU</name>
<sequence>MADRIGKMTALVTALFALPLLGVAAYLVVLLRDEAIRPDLSPGRSTSLCVSNNIAATPQLADTPGDGLQPQNRSTLGSVCVDKDKAFTEPKRTTSLVLRDLDYPDWYLYASAWVDTSSVIPDVSIWPFTDPDTIGYFHQQRDFSVHSAKVPGQHLREINPDLYRAIADVQRTLNQRILLIAGAAMVLIALVAIGVRTALRRAVRPLPVPVPAMGVGSITQRLDDVTSDLVMLARVAPPSSESFDLAALAHQETAHRYPPNLAYVVDLGDDPVPVQGSRELIGRVLADLLDNAESQANSTVTLRLRATPQFAVLEAIVDDGGTASRRPH</sequence>
<keyword evidence="1" id="KW-1133">Transmembrane helix</keyword>
<dbReference type="InterPro" id="IPR036890">
    <property type="entry name" value="HATPase_C_sf"/>
</dbReference>
<comment type="caution">
    <text evidence="2">The sequence shown here is derived from an EMBL/GenBank/DDBJ whole genome shotgun (WGS) entry which is preliminary data.</text>
</comment>
<organism evidence="2 3">
    <name type="scientific">Kibdelosporangium banguiense</name>
    <dbReference type="NCBI Taxonomy" id="1365924"/>
    <lineage>
        <taxon>Bacteria</taxon>
        <taxon>Bacillati</taxon>
        <taxon>Actinomycetota</taxon>
        <taxon>Actinomycetes</taxon>
        <taxon>Pseudonocardiales</taxon>
        <taxon>Pseudonocardiaceae</taxon>
        <taxon>Kibdelosporangium</taxon>
    </lineage>
</organism>
<dbReference type="SUPFAM" id="SSF55874">
    <property type="entry name" value="ATPase domain of HSP90 chaperone/DNA topoisomerase II/histidine kinase"/>
    <property type="match status" value="1"/>
</dbReference>
<protein>
    <recommendedName>
        <fullName evidence="4">Sensor histidine kinase</fullName>
    </recommendedName>
</protein>
<dbReference type="EMBL" id="JAGINW010000001">
    <property type="protein sequence ID" value="MBP2326365.1"/>
    <property type="molecule type" value="Genomic_DNA"/>
</dbReference>
<dbReference type="Gene3D" id="3.30.565.10">
    <property type="entry name" value="Histidine kinase-like ATPase, C-terminal domain"/>
    <property type="match status" value="1"/>
</dbReference>
<accession>A0ABS4TPN8</accession>
<dbReference type="RefSeq" id="WP_209643437.1">
    <property type="nucleotide sequence ID" value="NZ_JAGINW010000001.1"/>
</dbReference>
<feature type="transmembrane region" description="Helical" evidence="1">
    <location>
        <begin position="177"/>
        <end position="195"/>
    </location>
</feature>
<evidence type="ECO:0000313" key="3">
    <source>
        <dbReference type="Proteomes" id="UP001519332"/>
    </source>
</evidence>
<keyword evidence="1" id="KW-0472">Membrane</keyword>
<reference evidence="2 3" key="1">
    <citation type="submission" date="2021-03" db="EMBL/GenBank/DDBJ databases">
        <title>Sequencing the genomes of 1000 actinobacteria strains.</title>
        <authorList>
            <person name="Klenk H.-P."/>
        </authorList>
    </citation>
    <scope>NUCLEOTIDE SEQUENCE [LARGE SCALE GENOMIC DNA]</scope>
    <source>
        <strain evidence="2 3">DSM 46670</strain>
    </source>
</reference>
<keyword evidence="1" id="KW-0812">Transmembrane</keyword>
<keyword evidence="3" id="KW-1185">Reference proteome</keyword>